<keyword evidence="4 6" id="KW-1133">Transmembrane helix</keyword>
<feature type="transmembrane region" description="Helical" evidence="6">
    <location>
        <begin position="51"/>
        <end position="76"/>
    </location>
</feature>
<evidence type="ECO:0000256" key="6">
    <source>
        <dbReference type="SAM" id="Phobius"/>
    </source>
</evidence>
<comment type="subcellular location">
    <subcellularLocation>
        <location evidence="1">Cell membrane</location>
        <topology evidence="1">Multi-pass membrane protein</topology>
    </subcellularLocation>
</comment>
<evidence type="ECO:0000259" key="7">
    <source>
        <dbReference type="Pfam" id="PF10035"/>
    </source>
</evidence>
<comment type="caution">
    <text evidence="8">The sequence shown here is derived from an EMBL/GenBank/DDBJ whole genome shotgun (WGS) entry which is preliminary data.</text>
</comment>
<dbReference type="InterPro" id="IPR015867">
    <property type="entry name" value="N-reg_PII/ATP_PRibTrfase_C"/>
</dbReference>
<keyword evidence="3 6" id="KW-0812">Transmembrane</keyword>
<dbReference type="EMBL" id="JBHSGT010000013">
    <property type="protein sequence ID" value="MFC4709252.1"/>
    <property type="molecule type" value="Genomic_DNA"/>
</dbReference>
<evidence type="ECO:0000256" key="3">
    <source>
        <dbReference type="ARBA" id="ARBA00022692"/>
    </source>
</evidence>
<organism evidence="8 9">
    <name type="scientific">Enterococcus eurekensis</name>
    <dbReference type="NCBI Taxonomy" id="1159753"/>
    <lineage>
        <taxon>Bacteria</taxon>
        <taxon>Bacillati</taxon>
        <taxon>Bacillota</taxon>
        <taxon>Bacilli</taxon>
        <taxon>Lactobacillales</taxon>
        <taxon>Enterococcaceae</taxon>
        <taxon>Enterococcus</taxon>
    </lineage>
</organism>
<dbReference type="Proteomes" id="UP001596026">
    <property type="component" value="Unassembled WGS sequence"/>
</dbReference>
<keyword evidence="5 6" id="KW-0472">Membrane</keyword>
<dbReference type="Pfam" id="PF02588">
    <property type="entry name" value="YitT_membrane"/>
    <property type="match status" value="1"/>
</dbReference>
<proteinExistence type="predicted"/>
<feature type="transmembrane region" description="Helical" evidence="6">
    <location>
        <begin position="147"/>
        <end position="167"/>
    </location>
</feature>
<dbReference type="InterPro" id="IPR003740">
    <property type="entry name" value="YitT"/>
</dbReference>
<evidence type="ECO:0000256" key="5">
    <source>
        <dbReference type="ARBA" id="ARBA00023136"/>
    </source>
</evidence>
<evidence type="ECO:0000313" key="8">
    <source>
        <dbReference type="EMBL" id="MFC4709252.1"/>
    </source>
</evidence>
<name>A0ABV9M0B7_9ENTE</name>
<feature type="transmembrane region" description="Helical" evidence="6">
    <location>
        <begin position="83"/>
        <end position="101"/>
    </location>
</feature>
<dbReference type="Pfam" id="PF10035">
    <property type="entry name" value="DUF2179"/>
    <property type="match status" value="1"/>
</dbReference>
<evidence type="ECO:0000313" key="9">
    <source>
        <dbReference type="Proteomes" id="UP001596026"/>
    </source>
</evidence>
<dbReference type="PANTHER" id="PTHR33545">
    <property type="entry name" value="UPF0750 MEMBRANE PROTEIN YITT-RELATED"/>
    <property type="match status" value="1"/>
</dbReference>
<evidence type="ECO:0000256" key="1">
    <source>
        <dbReference type="ARBA" id="ARBA00004651"/>
    </source>
</evidence>
<reference evidence="9" key="1">
    <citation type="journal article" date="2019" name="Int. J. Syst. Evol. Microbiol.">
        <title>The Global Catalogue of Microorganisms (GCM) 10K type strain sequencing project: providing services to taxonomists for standard genome sequencing and annotation.</title>
        <authorList>
            <consortium name="The Broad Institute Genomics Platform"/>
            <consortium name="The Broad Institute Genome Sequencing Center for Infectious Disease"/>
            <person name="Wu L."/>
            <person name="Ma J."/>
        </authorList>
    </citation>
    <scope>NUCLEOTIDE SEQUENCE [LARGE SCALE GENOMIC DNA]</scope>
    <source>
        <strain evidence="9">CGMCC 1.19061</strain>
    </source>
</reference>
<dbReference type="PIRSF" id="PIRSF006483">
    <property type="entry name" value="Membrane_protein_YitT"/>
    <property type="match status" value="1"/>
</dbReference>
<accession>A0ABV9M0B7</accession>
<protein>
    <submittedName>
        <fullName evidence="8">YitT family protein</fullName>
    </submittedName>
</protein>
<keyword evidence="9" id="KW-1185">Reference proteome</keyword>
<feature type="transmembrane region" description="Helical" evidence="6">
    <location>
        <begin position="12"/>
        <end position="31"/>
    </location>
</feature>
<gene>
    <name evidence="8" type="ORF">ACFO3L_01155</name>
</gene>
<evidence type="ECO:0000256" key="4">
    <source>
        <dbReference type="ARBA" id="ARBA00022989"/>
    </source>
</evidence>
<keyword evidence="2" id="KW-1003">Cell membrane</keyword>
<dbReference type="InterPro" id="IPR019264">
    <property type="entry name" value="DUF2179"/>
</dbReference>
<dbReference type="RefSeq" id="WP_379963007.1">
    <property type="nucleotide sequence ID" value="NZ_JBHSGT010000013.1"/>
</dbReference>
<dbReference type="PANTHER" id="PTHR33545:SF9">
    <property type="entry name" value="UPF0750 MEMBRANE PROTEIN YITE"/>
    <property type="match status" value="1"/>
</dbReference>
<sequence>MEKEQMKQRIQDTIYVTIGAFILALAVNIVYLPNQIVAGGASGLSIVLNDLFGWDVAMTLYAINVPLLALCFLLLGKEVGLKTIYGSLVNPFFIWMTASVPPLTNNIFLAALYGGILTGVGLGLVFRGNASTGGSAIVTQIVHKFTNMSLGVAVFVVDGIIIATALFAFPKDSVLFSVISLFIIGRVVDRIQVGMSRSKNLFIISKKYEDIHQLFIKELDKGVTLVPIEGGYTNEPGKLIMAVIPESDFVQVKEAILAIDEAAFFVSLEASEVNGRGFSLKRIMEDYSVDV</sequence>
<dbReference type="InterPro" id="IPR051461">
    <property type="entry name" value="UPF0750_membrane"/>
</dbReference>
<feature type="transmembrane region" description="Helical" evidence="6">
    <location>
        <begin position="107"/>
        <end position="126"/>
    </location>
</feature>
<dbReference type="CDD" id="cd16380">
    <property type="entry name" value="YitT_C"/>
    <property type="match status" value="1"/>
</dbReference>
<evidence type="ECO:0000256" key="2">
    <source>
        <dbReference type="ARBA" id="ARBA00022475"/>
    </source>
</evidence>
<feature type="domain" description="DUF2179" evidence="7">
    <location>
        <begin position="222"/>
        <end position="275"/>
    </location>
</feature>
<dbReference type="Gene3D" id="3.30.70.120">
    <property type="match status" value="1"/>
</dbReference>